<dbReference type="Gene3D" id="3.40.850.10">
    <property type="entry name" value="Kinesin motor domain"/>
    <property type="match status" value="1"/>
</dbReference>
<evidence type="ECO:0000256" key="3">
    <source>
        <dbReference type="ARBA" id="ARBA00023123"/>
    </source>
</evidence>
<dbReference type="GO" id="GO:0016459">
    <property type="term" value="C:myosin complex"/>
    <property type="evidence" value="ECO:0007669"/>
    <property type="project" value="UniProtKB-KW"/>
</dbReference>
<dbReference type="EMBL" id="MAYM02000198">
    <property type="protein sequence ID" value="RLN45224.1"/>
    <property type="molecule type" value="Genomic_DNA"/>
</dbReference>
<dbReference type="Gene3D" id="1.10.10.820">
    <property type="match status" value="1"/>
</dbReference>
<dbReference type="GO" id="GO:0016020">
    <property type="term" value="C:membrane"/>
    <property type="evidence" value="ECO:0007669"/>
    <property type="project" value="TreeGrafter"/>
</dbReference>
<dbReference type="GO" id="GO:0007015">
    <property type="term" value="P:actin filament organization"/>
    <property type="evidence" value="ECO:0007669"/>
    <property type="project" value="TreeGrafter"/>
</dbReference>
<dbReference type="PRINTS" id="PR00193">
    <property type="entry name" value="MYOSINHEAVY"/>
</dbReference>
<dbReference type="InterPro" id="IPR027417">
    <property type="entry name" value="P-loop_NTPase"/>
</dbReference>
<comment type="caution">
    <text evidence="8">The sequence shown here is derived from an EMBL/GenBank/DDBJ whole genome shotgun (WGS) entry which is preliminary data.</text>
</comment>
<dbReference type="PANTHER" id="PTHR13140:SF706">
    <property type="entry name" value="DILUTE CLASS UNCONVENTIONAL MYOSIN, ISOFORM C"/>
    <property type="match status" value="1"/>
</dbReference>
<keyword evidence="1" id="KW-0547">Nucleotide-binding</keyword>
<organism evidence="8 9">
    <name type="scientific">Phytophthora kernoviae</name>
    <dbReference type="NCBI Taxonomy" id="325452"/>
    <lineage>
        <taxon>Eukaryota</taxon>
        <taxon>Sar</taxon>
        <taxon>Stramenopiles</taxon>
        <taxon>Oomycota</taxon>
        <taxon>Peronosporomycetes</taxon>
        <taxon>Peronosporales</taxon>
        <taxon>Peronosporaceae</taxon>
        <taxon>Phytophthora</taxon>
    </lineage>
</organism>
<comment type="caution">
    <text evidence="6">Lacks conserved residue(s) required for the propagation of feature annotation.</text>
</comment>
<dbReference type="Gene3D" id="1.20.58.530">
    <property type="match status" value="1"/>
</dbReference>
<evidence type="ECO:0000256" key="2">
    <source>
        <dbReference type="ARBA" id="ARBA00022840"/>
    </source>
</evidence>
<sequence>MTAVSHSKRLPQVHVDGLFFGFYDKLERLEDEEQLRMYFKNPQAAKKLSTVLDSNILLEAFGHATTSMNLNSSRFGKVTTLQVSFGLHPWEFQIRGCHITPFLLEKARVTSARRNQVIGEMNFHVLYSMVTGVNACQSMRLLAQELRLNDTDCSAFTYLGQCEHKLAEFMSKEDTLKKDVERWQQIVNGMNELNISTDQQNVVFRVLSAVLWLGNIKLDYNASLGKLKMSSTGASEVPQRVVELLGLESVNILERMLMTRSVMLQSTGETFELALEKGQVDHVRDTLARLLYQRAFDYIVFLMNEATKMDNITADTKDEFTLGPDAMYTHGVSLLKIVDVFGFEDLAHNSLDQLCINYLSEKLYAREEQIVLAAYNYQTPTSTHLPEESKDVLFIYEHPLGVFASLDEITMLHRGESETVQQEEKRNRLFVRNVYERNVPRLPDPPRVLANGRHQPSSKLSALPFVIPHTRGDVVYDATDFVKKNSDFVYANLLAGLETSNNSHFLRILASNKGVAATFGVTKNALGSTDTRLSGSKSLIGQFRSQQNERVVLALRDMSLNPDILETQLTDPELRAFYQKLVDFLQSKKGSDVQRNASEQIRDEQPQCSLEDRVVAAASEKNHDLWMRITESEEWSAHRDALVEVGEDPELFLFHSENDEFVVTLERFLEKMVLEEKIDEEQKALTAITSLSRTSTEDEEEEAENLAGVRREDEEMLELLLSVEFGPLLLVAMNQESYFAQALEDPIIMSSMQQLMANPKAFASSTALRHPAVREFFLKLIALSLAVQEQSDEE</sequence>
<evidence type="ECO:0000256" key="6">
    <source>
        <dbReference type="PROSITE-ProRule" id="PRU00782"/>
    </source>
</evidence>
<dbReference type="PANTHER" id="PTHR13140">
    <property type="entry name" value="MYOSIN"/>
    <property type="match status" value="1"/>
</dbReference>
<evidence type="ECO:0000256" key="4">
    <source>
        <dbReference type="ARBA" id="ARBA00023175"/>
    </source>
</evidence>
<keyword evidence="4" id="KW-0505">Motor protein</keyword>
<dbReference type="SUPFAM" id="SSF52540">
    <property type="entry name" value="P-loop containing nucleoside triphosphate hydrolases"/>
    <property type="match status" value="1"/>
</dbReference>
<evidence type="ECO:0000313" key="9">
    <source>
        <dbReference type="Proteomes" id="UP000285883"/>
    </source>
</evidence>
<dbReference type="InterPro" id="IPR036961">
    <property type="entry name" value="Kinesin_motor_dom_sf"/>
</dbReference>
<reference evidence="8 9" key="1">
    <citation type="submission" date="2018-07" db="EMBL/GenBank/DDBJ databases">
        <title>Genome sequencing of oomycete isolates from Chile give support for New Zealand origin for Phytophthora kernoviae and make available the first Nothophytophthora sp. genome.</title>
        <authorList>
            <person name="Studholme D.J."/>
            <person name="Sanfuentes E."/>
            <person name="Panda P."/>
            <person name="Hill R."/>
            <person name="Sambles C."/>
            <person name="Grant M."/>
            <person name="Williams N.M."/>
            <person name="Mcdougal R.L."/>
        </authorList>
    </citation>
    <scope>NUCLEOTIDE SEQUENCE [LARGE SCALE GENOMIC DNA]</scope>
    <source>
        <strain evidence="8">Chile2</strain>
    </source>
</reference>
<protein>
    <recommendedName>
        <fullName evidence="7">Myosin motor domain-containing protein</fullName>
    </recommendedName>
</protein>
<evidence type="ECO:0000313" key="8">
    <source>
        <dbReference type="EMBL" id="RLN45224.1"/>
    </source>
</evidence>
<dbReference type="Gene3D" id="1.20.120.720">
    <property type="entry name" value="Myosin VI head, motor domain, U50 subdomain"/>
    <property type="match status" value="1"/>
</dbReference>
<evidence type="ECO:0000259" key="7">
    <source>
        <dbReference type="PROSITE" id="PS51456"/>
    </source>
</evidence>
<keyword evidence="5 6" id="KW-0009">Actin-binding</keyword>
<dbReference type="PROSITE" id="PS51456">
    <property type="entry name" value="MYOSIN_MOTOR"/>
    <property type="match status" value="1"/>
</dbReference>
<dbReference type="InterPro" id="IPR001609">
    <property type="entry name" value="Myosin_head_motor_dom-like"/>
</dbReference>
<dbReference type="AlphaFoldDB" id="A0A3R7GB96"/>
<dbReference type="GO" id="GO:0000146">
    <property type="term" value="F:microfilament motor activity"/>
    <property type="evidence" value="ECO:0007669"/>
    <property type="project" value="TreeGrafter"/>
</dbReference>
<keyword evidence="3 6" id="KW-0518">Myosin</keyword>
<dbReference type="Proteomes" id="UP000285883">
    <property type="component" value="Unassembled WGS sequence"/>
</dbReference>
<accession>A0A3R7GB96</accession>
<evidence type="ECO:0000256" key="1">
    <source>
        <dbReference type="ARBA" id="ARBA00022741"/>
    </source>
</evidence>
<dbReference type="SMART" id="SM00242">
    <property type="entry name" value="MYSc"/>
    <property type="match status" value="1"/>
</dbReference>
<dbReference type="GO" id="GO:0051015">
    <property type="term" value="F:actin filament binding"/>
    <property type="evidence" value="ECO:0007669"/>
    <property type="project" value="TreeGrafter"/>
</dbReference>
<proteinExistence type="inferred from homology"/>
<comment type="similarity">
    <text evidence="6">Belongs to the TRAFAC class myosin-kinesin ATPase superfamily. Myosin family.</text>
</comment>
<feature type="domain" description="Myosin motor" evidence="7">
    <location>
        <begin position="1"/>
        <end position="363"/>
    </location>
</feature>
<dbReference type="GO" id="GO:0005524">
    <property type="term" value="F:ATP binding"/>
    <property type="evidence" value="ECO:0007669"/>
    <property type="project" value="UniProtKB-KW"/>
</dbReference>
<name>A0A3R7GB96_9STRA</name>
<dbReference type="GO" id="GO:0005737">
    <property type="term" value="C:cytoplasm"/>
    <property type="evidence" value="ECO:0007669"/>
    <property type="project" value="TreeGrafter"/>
</dbReference>
<dbReference type="Pfam" id="PF00063">
    <property type="entry name" value="Myosin_head"/>
    <property type="match status" value="1"/>
</dbReference>
<gene>
    <name evidence="8" type="ORF">BBI17_007190</name>
</gene>
<keyword evidence="2" id="KW-0067">ATP-binding</keyword>
<evidence type="ECO:0000256" key="5">
    <source>
        <dbReference type="ARBA" id="ARBA00023203"/>
    </source>
</evidence>